<reference evidence="2" key="2">
    <citation type="submission" date="2020-09" db="EMBL/GenBank/DDBJ databases">
        <authorList>
            <person name="Sun Q."/>
            <person name="Kim S."/>
        </authorList>
    </citation>
    <scope>NUCLEOTIDE SEQUENCE</scope>
    <source>
        <strain evidence="2">KCTC 42249</strain>
    </source>
</reference>
<gene>
    <name evidence="2" type="ORF">GCM10016234_25720</name>
</gene>
<protein>
    <submittedName>
        <fullName evidence="2">Uncharacterized protein</fullName>
    </submittedName>
</protein>
<comment type="caution">
    <text evidence="2">The sequence shown here is derived from an EMBL/GenBank/DDBJ whole genome shotgun (WGS) entry which is preliminary data.</text>
</comment>
<reference evidence="2" key="1">
    <citation type="journal article" date="2014" name="Int. J. Syst. Evol. Microbiol.">
        <title>Complete genome sequence of Corynebacterium casei LMG S-19264T (=DSM 44701T), isolated from a smear-ripened cheese.</title>
        <authorList>
            <consortium name="US DOE Joint Genome Institute (JGI-PGF)"/>
            <person name="Walter F."/>
            <person name="Albersmeier A."/>
            <person name="Kalinowski J."/>
            <person name="Ruckert C."/>
        </authorList>
    </citation>
    <scope>NUCLEOTIDE SEQUENCE</scope>
    <source>
        <strain evidence="2">KCTC 42249</strain>
    </source>
</reference>
<name>A0A8J3DVJ4_9HYPH</name>
<dbReference type="AlphaFoldDB" id="A0A8J3DVJ4"/>
<feature type="region of interest" description="Disordered" evidence="1">
    <location>
        <begin position="43"/>
        <end position="70"/>
    </location>
</feature>
<evidence type="ECO:0000313" key="3">
    <source>
        <dbReference type="Proteomes" id="UP000630142"/>
    </source>
</evidence>
<evidence type="ECO:0000256" key="1">
    <source>
        <dbReference type="SAM" id="MobiDB-lite"/>
    </source>
</evidence>
<evidence type="ECO:0000313" key="2">
    <source>
        <dbReference type="EMBL" id="GHD17000.1"/>
    </source>
</evidence>
<sequence>MAPLLRFQRKRKTGVSGDLHGGHMIHLDGDLQGHRFELRRQGGKVGQALDLSTRPANPAQVQLPQNSPMR</sequence>
<organism evidence="2 3">
    <name type="scientific">Tianweitania populi</name>
    <dbReference type="NCBI Taxonomy" id="1607949"/>
    <lineage>
        <taxon>Bacteria</taxon>
        <taxon>Pseudomonadati</taxon>
        <taxon>Pseudomonadota</taxon>
        <taxon>Alphaproteobacteria</taxon>
        <taxon>Hyphomicrobiales</taxon>
        <taxon>Phyllobacteriaceae</taxon>
        <taxon>Tianweitania</taxon>
    </lineage>
</organism>
<feature type="compositionally biased region" description="Polar residues" evidence="1">
    <location>
        <begin position="59"/>
        <end position="70"/>
    </location>
</feature>
<keyword evidence="3" id="KW-1185">Reference proteome</keyword>
<dbReference type="Proteomes" id="UP000630142">
    <property type="component" value="Unassembled WGS sequence"/>
</dbReference>
<accession>A0A8J3DVJ4</accession>
<proteinExistence type="predicted"/>
<dbReference type="EMBL" id="BMZQ01000002">
    <property type="protein sequence ID" value="GHD17000.1"/>
    <property type="molecule type" value="Genomic_DNA"/>
</dbReference>